<keyword evidence="4" id="KW-1185">Reference proteome</keyword>
<dbReference type="PANTHER" id="PTHR32305">
    <property type="match status" value="1"/>
</dbReference>
<evidence type="ECO:0000256" key="1">
    <source>
        <dbReference type="SAM" id="SignalP"/>
    </source>
</evidence>
<proteinExistence type="predicted"/>
<dbReference type="PANTHER" id="PTHR32305:SF15">
    <property type="entry name" value="PROTEIN RHSA-RELATED"/>
    <property type="match status" value="1"/>
</dbReference>
<keyword evidence="1" id="KW-0732">Signal</keyword>
<feature type="domain" description="DUF6443" evidence="2">
    <location>
        <begin position="38"/>
        <end position="152"/>
    </location>
</feature>
<evidence type="ECO:0000259" key="2">
    <source>
        <dbReference type="Pfam" id="PF20041"/>
    </source>
</evidence>
<dbReference type="AlphaFoldDB" id="A0A1I4XQV5"/>
<dbReference type="Pfam" id="PF20041">
    <property type="entry name" value="DUF6443"/>
    <property type="match status" value="1"/>
</dbReference>
<sequence length="1191" mass="134363">MKKIISLLNLLFLVTYSSAQTVSANTDENYIYSKTCLDESCIKKAEQVQYFDNLGRAKQVISIKGTPSGKDVVSHIQYDEFGRITKEYFPVPQTGTQNGAIYTDPLNNAANIFGNEKIYSEKELENSPLGRIKKITPPGNDWAAHPSSITYAANTPGEVKKYTVSTSLQNSVSTITENGTYGANQLMKSTVTNGDGNTTTEFKNSDGNIILVRKNDGTQNIDTYYAYNDFGQLAFVIPPLAVAADVSDQAIRDKLCYQYRYDGQNRLIEKKIPGKGWEYMVYDKQDRLVSTQDAAMRAKGQWLYTKYDQFSRVIMTGISLAAGSTREEEQNNAYAKGTNNETRTSSVVVNYSGMAVYYTIEAGYPQYDKVQYLLSLNYYDTYPLDSPSRPAQVLGKNTIGDTMDASLNTKNLATASYVKNIEDDNWTKSYIWYDEKSRAVGTYSVNHLGGYTKTESELDFAAVVQQTKVYHKRLSSDTEKVITQTFEYDSQNRLKKQWHQVNSQPQELMSENTYNELSQLSNKKVGNNLQSIDYTYNIRGSITKVNDPAILGSDLFGYAVSYFDPAGTSSGKYSGNIKEVSWKSAQDQILRKYSYQYDPLNRMKKGTYSEPDSSVPQNNFFNETVGYDMNGNITELQRNGKSFTGTAQLIDNLTYSYTGNRLNSVTDSSGDYAGYPDTSGTTISYDENGNMKDHIDKGILQIDYNFLDLPDYVEFDMQYKSRDQVNLMYNVNTKYLYSADGTKLKKTYTYGLGKQNLESTKITEYLNGFQYENKGTSQNDPLNLKFVPTSEGYYNFENNKYIYSYTDHLGNVRLSYSKNTNGSAEVLEENNFYPFGLKHEGYNALAGNPSYKYGYNGKELQKETGWSDYGARMYMADIARWGVVDPLAETSRRFTPYNYALNNPISFIDPDGRKAMAPMGEPGLGQDPNSGWFGSANSIDNRDRFLIENGKGGMGPATFGQTEEFKGLMTYIEQSEYFKGIHFKKIGDDITVDKNGKVKSYVRNGKPNRFFDESGMELFMNDPEGVDKTSSRRKYNVGDHVYYPIDYHEFLKAIASVPNTNKIRTLLAQGRLGNMIISPSAQFLAYSLIGYESTYGEADFSAHYLSRKLDIGNNVNQNDSSYHIRFGNTNTIYSLMDAGNFMWGGWSKFIGLLNHEVSFGVNTYEFLYNGRADTNADSRSLSNGRKFLLSK</sequence>
<dbReference type="InterPro" id="IPR045619">
    <property type="entry name" value="DUF6443"/>
</dbReference>
<dbReference type="EMBL" id="FOVD01000002">
    <property type="protein sequence ID" value="SFN28224.1"/>
    <property type="molecule type" value="Genomic_DNA"/>
</dbReference>
<evidence type="ECO:0000313" key="3">
    <source>
        <dbReference type="EMBL" id="SFN28224.1"/>
    </source>
</evidence>
<name>A0A1I4XQV5_CHROL</name>
<organism evidence="3 4">
    <name type="scientific">Chryseobacterium oleae</name>
    <dbReference type="NCBI Taxonomy" id="491207"/>
    <lineage>
        <taxon>Bacteria</taxon>
        <taxon>Pseudomonadati</taxon>
        <taxon>Bacteroidota</taxon>
        <taxon>Flavobacteriia</taxon>
        <taxon>Flavobacteriales</taxon>
        <taxon>Weeksellaceae</taxon>
        <taxon>Chryseobacterium group</taxon>
        <taxon>Chryseobacterium</taxon>
    </lineage>
</organism>
<dbReference type="InterPro" id="IPR050708">
    <property type="entry name" value="T6SS_VgrG/RHS"/>
</dbReference>
<dbReference type="NCBIfam" id="TIGR03696">
    <property type="entry name" value="Rhs_assc_core"/>
    <property type="match status" value="1"/>
</dbReference>
<dbReference type="RefSeq" id="WP_167375268.1">
    <property type="nucleotide sequence ID" value="NZ_FOVD01000002.1"/>
</dbReference>
<dbReference type="Gene3D" id="2.180.10.10">
    <property type="entry name" value="RHS repeat-associated core"/>
    <property type="match status" value="1"/>
</dbReference>
<evidence type="ECO:0000313" key="4">
    <source>
        <dbReference type="Proteomes" id="UP000198769"/>
    </source>
</evidence>
<dbReference type="InterPro" id="IPR022385">
    <property type="entry name" value="Rhs_assc_core"/>
</dbReference>
<protein>
    <submittedName>
        <fullName evidence="3">RHS repeat-associated core domain-containing protein</fullName>
    </submittedName>
</protein>
<accession>A0A1I4XQV5</accession>
<reference evidence="4" key="1">
    <citation type="submission" date="2016-10" db="EMBL/GenBank/DDBJ databases">
        <authorList>
            <person name="Varghese N."/>
            <person name="Submissions S."/>
        </authorList>
    </citation>
    <scope>NUCLEOTIDE SEQUENCE [LARGE SCALE GENOMIC DNA]</scope>
    <source>
        <strain evidence="4">DSM 25575</strain>
    </source>
</reference>
<dbReference type="Proteomes" id="UP000198769">
    <property type="component" value="Unassembled WGS sequence"/>
</dbReference>
<feature type="signal peptide" evidence="1">
    <location>
        <begin position="1"/>
        <end position="19"/>
    </location>
</feature>
<feature type="chain" id="PRO_5011716621" evidence="1">
    <location>
        <begin position="20"/>
        <end position="1191"/>
    </location>
</feature>
<gene>
    <name evidence="3" type="ORF">SAMN05421594_2035</name>
</gene>